<evidence type="ECO:0000313" key="4">
    <source>
        <dbReference type="Proteomes" id="UP000095200"/>
    </source>
</evidence>
<gene>
    <name evidence="3" type="ORF">DPF_2368</name>
</gene>
<name>A0A194AHT1_9BACT</name>
<comment type="caution">
    <text evidence="3">The sequence shown here is derived from an EMBL/GenBank/DDBJ whole genome shotgun (WGS) entry which is preliminary data.</text>
</comment>
<dbReference type="AlphaFoldDB" id="A0A194AHT1"/>
<evidence type="ECO:0000313" key="3">
    <source>
        <dbReference type="EMBL" id="GAU09637.1"/>
    </source>
</evidence>
<dbReference type="InterPro" id="IPR025961">
    <property type="entry name" value="Metal_resist"/>
</dbReference>
<dbReference type="Pfam" id="PF13801">
    <property type="entry name" value="Metal_resist"/>
    <property type="match status" value="1"/>
</dbReference>
<keyword evidence="4" id="KW-1185">Reference proteome</keyword>
<dbReference type="Proteomes" id="UP000095200">
    <property type="component" value="Unassembled WGS sequence"/>
</dbReference>
<sequence length="195" mass="20918">MERNKTLIITLALVAMVGLASFAIAGPGRQAGFGNGGHGSMGPGNCGPRMGYNPAQIAQLTPEKQEAYRKIMDAFHTKMTPLRESMWQKRLELKALSPNPNTKPEEIKALVKEIGALHTQMRTEHEALKNRLEKEIGLKVGWGGFHHPRRGNGMGGCGMMSGSGHGMMNGSGSGMMHGSGRGMMDGSGYEPTNVE</sequence>
<dbReference type="STRING" id="1592317.DPF_2368"/>
<dbReference type="Gene3D" id="1.20.120.1490">
    <property type="match status" value="1"/>
</dbReference>
<feature type="region of interest" description="Disordered" evidence="1">
    <location>
        <begin position="169"/>
        <end position="195"/>
    </location>
</feature>
<keyword evidence="2" id="KW-0732">Signal</keyword>
<dbReference type="OrthoDB" id="5471872at2"/>
<protein>
    <submittedName>
        <fullName evidence="3">Zinc resistance-associated protein</fullName>
    </submittedName>
</protein>
<evidence type="ECO:0000256" key="1">
    <source>
        <dbReference type="SAM" id="MobiDB-lite"/>
    </source>
</evidence>
<proteinExistence type="predicted"/>
<feature type="chain" id="PRO_5008507595" evidence="2">
    <location>
        <begin position="26"/>
        <end position="195"/>
    </location>
</feature>
<evidence type="ECO:0000256" key="2">
    <source>
        <dbReference type="SAM" id="SignalP"/>
    </source>
</evidence>
<accession>A0A194AHT1</accession>
<dbReference type="RefSeq" id="WP_069859895.1">
    <property type="nucleotide sequence ID" value="NZ_BDFE01000020.1"/>
</dbReference>
<reference evidence="4" key="1">
    <citation type="submission" date="2016-06" db="EMBL/GenBank/DDBJ databases">
        <title>Draft genome sequence of Desulfoplanes formicivorans strain Pf12B.</title>
        <authorList>
            <person name="Watanabe M."/>
            <person name="Kojima H."/>
            <person name="Fukui M."/>
        </authorList>
    </citation>
    <scope>NUCLEOTIDE SEQUENCE [LARGE SCALE GENOMIC DNA]</scope>
    <source>
        <strain evidence="4">Pf12B</strain>
    </source>
</reference>
<dbReference type="EMBL" id="BDFE01000020">
    <property type="protein sequence ID" value="GAU09637.1"/>
    <property type="molecule type" value="Genomic_DNA"/>
</dbReference>
<feature type="signal peptide" evidence="2">
    <location>
        <begin position="1"/>
        <end position="25"/>
    </location>
</feature>
<organism evidence="3 4">
    <name type="scientific">Desulfoplanes formicivorans</name>
    <dbReference type="NCBI Taxonomy" id="1592317"/>
    <lineage>
        <taxon>Bacteria</taxon>
        <taxon>Pseudomonadati</taxon>
        <taxon>Thermodesulfobacteriota</taxon>
        <taxon>Desulfovibrionia</taxon>
        <taxon>Desulfovibrionales</taxon>
        <taxon>Desulfoplanaceae</taxon>
        <taxon>Desulfoplanes</taxon>
    </lineage>
</organism>
<feature type="compositionally biased region" description="Gly residues" evidence="1">
    <location>
        <begin position="169"/>
        <end position="185"/>
    </location>
</feature>